<evidence type="ECO:0000256" key="4">
    <source>
        <dbReference type="ARBA" id="ARBA00022692"/>
    </source>
</evidence>
<accession>A0ABW4TU73</accession>
<keyword evidence="4" id="KW-0812">Transmembrane</keyword>
<sequence>MFDIAPTELLLCAVVALVVIGPKDLPKAMRTVGQFVAKVRGIGRQFRSGFDEMVREAELKEMEETWAKENARIMREHPPEEIHDADYARGADVVLPPPPPHDVIDPAVPTATPVHDVLPHDVPHAAPVPDAVPAKPTDGHDPEQQRMERP</sequence>
<evidence type="ECO:0000256" key="2">
    <source>
        <dbReference type="ARBA" id="ARBA00022448"/>
    </source>
</evidence>
<proteinExistence type="predicted"/>
<dbReference type="EMBL" id="JBHUGS010000001">
    <property type="protein sequence ID" value="MFD1950249.1"/>
    <property type="molecule type" value="Genomic_DNA"/>
</dbReference>
<dbReference type="Gene3D" id="1.20.5.3310">
    <property type="match status" value="1"/>
</dbReference>
<feature type="compositionally biased region" description="Low complexity" evidence="9">
    <location>
        <begin position="124"/>
        <end position="134"/>
    </location>
</feature>
<evidence type="ECO:0000313" key="11">
    <source>
        <dbReference type="Proteomes" id="UP001597400"/>
    </source>
</evidence>
<evidence type="ECO:0000256" key="6">
    <source>
        <dbReference type="ARBA" id="ARBA00022989"/>
    </source>
</evidence>
<dbReference type="RefSeq" id="WP_380928126.1">
    <property type="nucleotide sequence ID" value="NZ_JBHUGS010000001.1"/>
</dbReference>
<keyword evidence="6" id="KW-1133">Transmembrane helix</keyword>
<evidence type="ECO:0000256" key="9">
    <source>
        <dbReference type="SAM" id="MobiDB-lite"/>
    </source>
</evidence>
<keyword evidence="7" id="KW-0811">Translocation</keyword>
<dbReference type="PRINTS" id="PR01506">
    <property type="entry name" value="TATBPROTEIN"/>
</dbReference>
<dbReference type="Proteomes" id="UP001597400">
    <property type="component" value="Unassembled WGS sequence"/>
</dbReference>
<evidence type="ECO:0000256" key="8">
    <source>
        <dbReference type="ARBA" id="ARBA00023136"/>
    </source>
</evidence>
<gene>
    <name evidence="10" type="primary">tatB</name>
    <name evidence="10" type="ORF">ACFSGX_05650</name>
</gene>
<keyword evidence="2" id="KW-0813">Transport</keyword>
<evidence type="ECO:0000256" key="1">
    <source>
        <dbReference type="ARBA" id="ARBA00004167"/>
    </source>
</evidence>
<dbReference type="Pfam" id="PF02416">
    <property type="entry name" value="TatA_B_E"/>
    <property type="match status" value="1"/>
</dbReference>
<evidence type="ECO:0000256" key="7">
    <source>
        <dbReference type="ARBA" id="ARBA00023010"/>
    </source>
</evidence>
<keyword evidence="11" id="KW-1185">Reference proteome</keyword>
<dbReference type="PANTHER" id="PTHR33162">
    <property type="entry name" value="SEC-INDEPENDENT PROTEIN TRANSLOCASE PROTEIN TATA, CHLOROPLASTIC"/>
    <property type="match status" value="1"/>
</dbReference>
<protein>
    <submittedName>
        <fullName evidence="10">Sec-independent protein translocase protein TatB</fullName>
    </submittedName>
</protein>
<comment type="caution">
    <text evidence="10">The sequence shown here is derived from an EMBL/GenBank/DDBJ whole genome shotgun (WGS) entry which is preliminary data.</text>
</comment>
<keyword evidence="3" id="KW-1003">Cell membrane</keyword>
<dbReference type="PANTHER" id="PTHR33162:SF1">
    <property type="entry name" value="SEC-INDEPENDENT PROTEIN TRANSLOCASE PROTEIN TATA, CHLOROPLASTIC"/>
    <property type="match status" value="1"/>
</dbReference>
<evidence type="ECO:0000256" key="3">
    <source>
        <dbReference type="ARBA" id="ARBA00022475"/>
    </source>
</evidence>
<dbReference type="NCBIfam" id="TIGR01410">
    <property type="entry name" value="tatB"/>
    <property type="match status" value="1"/>
</dbReference>
<evidence type="ECO:0000256" key="5">
    <source>
        <dbReference type="ARBA" id="ARBA00022927"/>
    </source>
</evidence>
<reference evidence="11" key="1">
    <citation type="journal article" date="2019" name="Int. J. Syst. Evol. Microbiol.">
        <title>The Global Catalogue of Microorganisms (GCM) 10K type strain sequencing project: providing services to taxonomists for standard genome sequencing and annotation.</title>
        <authorList>
            <consortium name="The Broad Institute Genomics Platform"/>
            <consortium name="The Broad Institute Genome Sequencing Center for Infectious Disease"/>
            <person name="Wu L."/>
            <person name="Ma J."/>
        </authorList>
    </citation>
    <scope>NUCLEOTIDE SEQUENCE [LARGE SCALE GENOMIC DNA]</scope>
    <source>
        <strain evidence="11">CGMCC 1.12702</strain>
    </source>
</reference>
<feature type="region of interest" description="Disordered" evidence="9">
    <location>
        <begin position="120"/>
        <end position="150"/>
    </location>
</feature>
<organism evidence="10 11">
    <name type="scientific">Sphingomonas arantia</name>
    <dbReference type="NCBI Taxonomy" id="1460676"/>
    <lineage>
        <taxon>Bacteria</taxon>
        <taxon>Pseudomonadati</taxon>
        <taxon>Pseudomonadota</taxon>
        <taxon>Alphaproteobacteria</taxon>
        <taxon>Sphingomonadales</taxon>
        <taxon>Sphingomonadaceae</taxon>
        <taxon>Sphingomonas</taxon>
    </lineage>
</organism>
<comment type="subcellular location">
    <subcellularLocation>
        <location evidence="1">Membrane</location>
        <topology evidence="1">Single-pass membrane protein</topology>
    </subcellularLocation>
</comment>
<keyword evidence="8" id="KW-0472">Membrane</keyword>
<feature type="compositionally biased region" description="Basic and acidic residues" evidence="9">
    <location>
        <begin position="137"/>
        <end position="150"/>
    </location>
</feature>
<dbReference type="InterPro" id="IPR018448">
    <property type="entry name" value="TatB"/>
</dbReference>
<dbReference type="InterPro" id="IPR003369">
    <property type="entry name" value="TatA/B/E"/>
</dbReference>
<evidence type="ECO:0000313" key="10">
    <source>
        <dbReference type="EMBL" id="MFD1950249.1"/>
    </source>
</evidence>
<name>A0ABW4TU73_9SPHN</name>
<keyword evidence="5" id="KW-0653">Protein transport</keyword>